<dbReference type="PROSITE" id="PS00371">
    <property type="entry name" value="PTS_EIIA_TYPE_1_HIS"/>
    <property type="match status" value="1"/>
</dbReference>
<dbReference type="NCBIfam" id="TIGR00830">
    <property type="entry name" value="PTBA"/>
    <property type="match status" value="1"/>
</dbReference>
<dbReference type="PANTHER" id="PTHR45008">
    <property type="entry name" value="PTS SYSTEM GLUCOSE-SPECIFIC EIIA COMPONENT"/>
    <property type="match status" value="1"/>
</dbReference>
<dbReference type="GO" id="GO:0005737">
    <property type="term" value="C:cytoplasm"/>
    <property type="evidence" value="ECO:0007669"/>
    <property type="project" value="UniProtKB-SubCell"/>
</dbReference>
<dbReference type="Gene3D" id="2.70.70.10">
    <property type="entry name" value="Glucose Permease (Domain IIA)"/>
    <property type="match status" value="1"/>
</dbReference>
<dbReference type="GO" id="GO:0016301">
    <property type="term" value="F:kinase activity"/>
    <property type="evidence" value="ECO:0007669"/>
    <property type="project" value="UniProtKB-KW"/>
</dbReference>
<comment type="subcellular location">
    <subcellularLocation>
        <location evidence="1">Cytoplasm</location>
    </subcellularLocation>
</comment>
<keyword evidence="5" id="KW-0598">Phosphotransferase system</keyword>
<dbReference type="OrthoDB" id="92465at2"/>
<dbReference type="GO" id="GO:0009401">
    <property type="term" value="P:phosphoenolpyruvate-dependent sugar phosphotransferase system"/>
    <property type="evidence" value="ECO:0007669"/>
    <property type="project" value="UniProtKB-KW"/>
</dbReference>
<evidence type="ECO:0000256" key="2">
    <source>
        <dbReference type="ARBA" id="ARBA00022448"/>
    </source>
</evidence>
<dbReference type="RefSeq" id="WP_093229111.1">
    <property type="nucleotide sequence ID" value="NZ_FORR01000005.1"/>
</dbReference>
<dbReference type="EMBL" id="FORR01000005">
    <property type="protein sequence ID" value="SFJ15607.1"/>
    <property type="molecule type" value="Genomic_DNA"/>
</dbReference>
<evidence type="ECO:0000256" key="5">
    <source>
        <dbReference type="ARBA" id="ARBA00022683"/>
    </source>
</evidence>
<gene>
    <name evidence="8" type="ORF">SAMN05421852_10562</name>
</gene>
<keyword evidence="9" id="KW-1185">Reference proteome</keyword>
<evidence type="ECO:0000256" key="4">
    <source>
        <dbReference type="ARBA" id="ARBA00022679"/>
    </source>
</evidence>
<dbReference type="PROSITE" id="PS51093">
    <property type="entry name" value="PTS_EIIA_TYPE_1"/>
    <property type="match status" value="1"/>
</dbReference>
<dbReference type="SUPFAM" id="SSF51261">
    <property type="entry name" value="Duplicated hybrid motif"/>
    <property type="match status" value="1"/>
</dbReference>
<evidence type="ECO:0000256" key="1">
    <source>
        <dbReference type="ARBA" id="ARBA00004496"/>
    </source>
</evidence>
<evidence type="ECO:0000313" key="8">
    <source>
        <dbReference type="EMBL" id="SFJ15607.1"/>
    </source>
</evidence>
<name>A0A1I3P2P8_9BACL</name>
<dbReference type="InterPro" id="IPR001127">
    <property type="entry name" value="PTS_EIIA_1_perm"/>
</dbReference>
<evidence type="ECO:0000256" key="6">
    <source>
        <dbReference type="ARBA" id="ARBA00022777"/>
    </source>
</evidence>
<feature type="domain" description="PTS EIIA type-1" evidence="7">
    <location>
        <begin position="30"/>
        <end position="134"/>
    </location>
</feature>
<evidence type="ECO:0000313" key="9">
    <source>
        <dbReference type="Proteomes" id="UP000199545"/>
    </source>
</evidence>
<organism evidence="8 9">
    <name type="scientific">Thermoflavimicrobium dichotomicum</name>
    <dbReference type="NCBI Taxonomy" id="46223"/>
    <lineage>
        <taxon>Bacteria</taxon>
        <taxon>Bacillati</taxon>
        <taxon>Bacillota</taxon>
        <taxon>Bacilli</taxon>
        <taxon>Bacillales</taxon>
        <taxon>Thermoactinomycetaceae</taxon>
        <taxon>Thermoflavimicrobium</taxon>
    </lineage>
</organism>
<dbReference type="InterPro" id="IPR050890">
    <property type="entry name" value="PTS_EIIA_component"/>
</dbReference>
<dbReference type="AlphaFoldDB" id="A0A1I3P2P8"/>
<keyword evidence="4" id="KW-0808">Transferase</keyword>
<keyword evidence="3" id="KW-0762">Sugar transport</keyword>
<protein>
    <submittedName>
        <fullName evidence="8">PTS system, glucose-specific IIA component</fullName>
    </submittedName>
</protein>
<evidence type="ECO:0000256" key="3">
    <source>
        <dbReference type="ARBA" id="ARBA00022597"/>
    </source>
</evidence>
<reference evidence="8 9" key="1">
    <citation type="submission" date="2016-10" db="EMBL/GenBank/DDBJ databases">
        <authorList>
            <person name="de Groot N.N."/>
        </authorList>
    </citation>
    <scope>NUCLEOTIDE SEQUENCE [LARGE SCALE GENOMIC DNA]</scope>
    <source>
        <strain evidence="8 9">DSM 44778</strain>
    </source>
</reference>
<dbReference type="FunFam" id="2.70.70.10:FF:000001">
    <property type="entry name" value="PTS system glucose-specific IIA component"/>
    <property type="match status" value="1"/>
</dbReference>
<dbReference type="InterPro" id="IPR011055">
    <property type="entry name" value="Dup_hybrid_motif"/>
</dbReference>
<dbReference type="STRING" id="46223.SAMN05421852_10562"/>
<accession>A0A1I3P2P8</accession>
<proteinExistence type="predicted"/>
<keyword evidence="6" id="KW-0418">Kinase</keyword>
<keyword evidence="2" id="KW-0813">Transport</keyword>
<dbReference type="Pfam" id="PF00358">
    <property type="entry name" value="PTS_EIIA_1"/>
    <property type="match status" value="1"/>
</dbReference>
<sequence length="162" mass="17413">MLKKWLKNKKEVTLVAPITGKVIPLEQVEDPVFANKMAGDGLAIVPEQGVVVAPVDATVAHLFETKHAIGLQTKGGLEILIHIGLDTVNLKGEGFEAFVQLGDQVKQGQKLLGFDMEVIRNANYSTSTPVVITNGEVVAEQKVLAEGNVQAGEDKVLHILLK</sequence>
<dbReference type="PANTHER" id="PTHR45008:SF1">
    <property type="entry name" value="PTS SYSTEM GLUCOSE-SPECIFIC EIIA COMPONENT"/>
    <property type="match status" value="1"/>
</dbReference>
<dbReference type="Proteomes" id="UP000199545">
    <property type="component" value="Unassembled WGS sequence"/>
</dbReference>
<evidence type="ECO:0000259" key="7">
    <source>
        <dbReference type="PROSITE" id="PS51093"/>
    </source>
</evidence>